<gene>
    <name evidence="2" type="ORF">DFP72DRAFT_839944</name>
</gene>
<feature type="region of interest" description="Disordered" evidence="1">
    <location>
        <begin position="55"/>
        <end position="118"/>
    </location>
</feature>
<feature type="compositionally biased region" description="Basic residues" evidence="1">
    <location>
        <begin position="105"/>
        <end position="118"/>
    </location>
</feature>
<keyword evidence="3" id="KW-1185">Reference proteome</keyword>
<protein>
    <submittedName>
        <fullName evidence="2">Uncharacterized protein</fullName>
    </submittedName>
</protein>
<accession>A0A8H6IFZ8</accession>
<comment type="caution">
    <text evidence="2">The sequence shown here is derived from an EMBL/GenBank/DDBJ whole genome shotgun (WGS) entry which is preliminary data.</text>
</comment>
<evidence type="ECO:0000313" key="2">
    <source>
        <dbReference type="EMBL" id="KAF6764940.1"/>
    </source>
</evidence>
<reference evidence="2 3" key="1">
    <citation type="submission" date="2020-07" db="EMBL/GenBank/DDBJ databases">
        <title>Comparative genomics of pyrophilous fungi reveals a link between fire events and developmental genes.</title>
        <authorList>
            <consortium name="DOE Joint Genome Institute"/>
            <person name="Steindorff A.S."/>
            <person name="Carver A."/>
            <person name="Calhoun S."/>
            <person name="Stillman K."/>
            <person name="Liu H."/>
            <person name="Lipzen A."/>
            <person name="Pangilinan J."/>
            <person name="Labutti K."/>
            <person name="Bruns T.D."/>
            <person name="Grigoriev I.V."/>
        </authorList>
    </citation>
    <scope>NUCLEOTIDE SEQUENCE [LARGE SCALE GENOMIC DNA]</scope>
    <source>
        <strain evidence="2 3">CBS 144469</strain>
    </source>
</reference>
<dbReference type="AlphaFoldDB" id="A0A8H6IFZ8"/>
<dbReference type="Proteomes" id="UP000521943">
    <property type="component" value="Unassembled WGS sequence"/>
</dbReference>
<sequence length="646" mass="70826">MVEVEVYLRESMGINSHFLVGIIGPEYVNYTRGLASGIRGGEVVNGGGGSIGRCGGAADDMESSGNKDEASTDVNGSKDSTGMGKMQEGEGSRTVGPQRTSGYKGKGKKSSKGAPHAKKQNLCTTAKDLLDTLCFWVKKAAMEHLATVAGRMCTEGEVAQAALQLTHLVACMELVANVERWIEDTRAAKINGSKHSIFKGISKQSKRAMKIRRLYCYLNLGYQCAMFAGAAAHLIPTLNHVQPYALMILGKGGTIKEHLIPGVAYLKCAYPFQFDILFPWSYLALGKADLSLDITDLVMSNTFFDSLKYELREFRLWYEHPFQLPYDQMKFDPKKNTEALFDNNDAARAEFTAKTTDTIPALQKKIQCQLTNGVKGKPDVYMLVDADLFDGVWKGVLKHQDSSDPSTAGTFCTMHYMWYNCYAKQAMALWKMLTPRLDGKKRVNTSCYLPSFSAEAVEWTEERLKLCQDRHKGEAKGLREMRRDERLMSLYTLVLQGMVCGIGVVIAGSDPVDERVQTSVASEVLNQVWVLVGMFGSNFIGLAGAEALEVCLVTILASAVLFDNGCDLDDWPVVSVVLGSEQDVCIVRYEGVKGGFGVDAGCGFEVGYLDLVVVLVESEGDFEWSNDLAEDGNQIAFRVLTVGGGE</sequence>
<evidence type="ECO:0000313" key="3">
    <source>
        <dbReference type="Proteomes" id="UP000521943"/>
    </source>
</evidence>
<proteinExistence type="predicted"/>
<evidence type="ECO:0000256" key="1">
    <source>
        <dbReference type="SAM" id="MobiDB-lite"/>
    </source>
</evidence>
<organism evidence="2 3">
    <name type="scientific">Ephemerocybe angulata</name>
    <dbReference type="NCBI Taxonomy" id="980116"/>
    <lineage>
        <taxon>Eukaryota</taxon>
        <taxon>Fungi</taxon>
        <taxon>Dikarya</taxon>
        <taxon>Basidiomycota</taxon>
        <taxon>Agaricomycotina</taxon>
        <taxon>Agaricomycetes</taxon>
        <taxon>Agaricomycetidae</taxon>
        <taxon>Agaricales</taxon>
        <taxon>Agaricineae</taxon>
        <taxon>Psathyrellaceae</taxon>
        <taxon>Ephemerocybe</taxon>
    </lineage>
</organism>
<dbReference type="EMBL" id="JACGCI010000003">
    <property type="protein sequence ID" value="KAF6764940.1"/>
    <property type="molecule type" value="Genomic_DNA"/>
</dbReference>
<name>A0A8H6IFZ8_9AGAR</name>